<accession>S4S108</accession>
<comment type="subcellular location">
    <subcellularLocation>
        <location evidence="1">Membrane</location>
        <topology evidence="1">Multi-pass membrane protein</topology>
    </subcellularLocation>
</comment>
<evidence type="ECO:0000256" key="9">
    <source>
        <dbReference type="RuleBase" id="RU000688"/>
    </source>
</evidence>
<keyword evidence="6 9" id="KW-0675">Receptor</keyword>
<protein>
    <recommendedName>
        <fullName evidence="11">G-protein coupled receptors family 1 profile domain-containing protein</fullName>
    </recommendedName>
</protein>
<organism evidence="12">
    <name type="scientific">Petromyzon marinus</name>
    <name type="common">Sea lamprey</name>
    <dbReference type="NCBI Taxonomy" id="7757"/>
    <lineage>
        <taxon>Eukaryota</taxon>
        <taxon>Metazoa</taxon>
        <taxon>Chordata</taxon>
        <taxon>Craniata</taxon>
        <taxon>Vertebrata</taxon>
        <taxon>Cyclostomata</taxon>
        <taxon>Hyperoartia</taxon>
        <taxon>Petromyzontiformes</taxon>
        <taxon>Petromyzontidae</taxon>
        <taxon>Petromyzon</taxon>
    </lineage>
</organism>
<evidence type="ECO:0000256" key="4">
    <source>
        <dbReference type="ARBA" id="ARBA00023040"/>
    </source>
</evidence>
<dbReference type="GO" id="GO:0005886">
    <property type="term" value="C:plasma membrane"/>
    <property type="evidence" value="ECO:0007669"/>
    <property type="project" value="TreeGrafter"/>
</dbReference>
<sequence>SGKMDVIELFQFWIIPSFYAITVVLGIPLNALALWVLIRKKKSSMSIYMLNLAAGDLLFLLFLPIKIDYHFRKKIWILSGHICIFHIMLFFINFYANLILLAVISVDRYVAIVHPLRISRLRQPKVAWLLCLLCWVFSMINILPVTQVKHFLSYDNVTANNGSSLIVQCYEKFTAEDAAFVMAYRLYLFFAIYLTSLVTALFCYGNVVRVLVMQRGQTELLCRKKKIHAAKITAVSLITYIVCFIPYNSTHITGFIQSKINAFSPNSLLTFRDVALCLSVSNSLFDPLIIYVASSSFRNSIKKMLKCRE</sequence>
<evidence type="ECO:0000256" key="10">
    <source>
        <dbReference type="SAM" id="Phobius"/>
    </source>
</evidence>
<dbReference type="HOGENOM" id="CLU_009579_8_2_1"/>
<evidence type="ECO:0000256" key="2">
    <source>
        <dbReference type="ARBA" id="ARBA00022692"/>
    </source>
</evidence>
<dbReference type="PRINTS" id="PR00237">
    <property type="entry name" value="GPCRRHODOPSN"/>
</dbReference>
<dbReference type="AlphaFoldDB" id="S4S108"/>
<feature type="domain" description="G-protein coupled receptors family 1 profile" evidence="11">
    <location>
        <begin position="29"/>
        <end position="290"/>
    </location>
</feature>
<dbReference type="STRING" id="7757.ENSPMAP00000011150"/>
<dbReference type="OMA" id="PIDIFML"/>
<keyword evidence="8 9" id="KW-0807">Transducer</keyword>
<feature type="transmembrane region" description="Helical" evidence="10">
    <location>
        <begin position="269"/>
        <end position="293"/>
    </location>
</feature>
<dbReference type="Ensembl" id="ENSPMAT00000011196.1">
    <property type="protein sequence ID" value="ENSPMAP00000011150.1"/>
    <property type="gene ID" value="ENSPMAG00000010169.1"/>
</dbReference>
<reference evidence="12" key="2">
    <citation type="submission" date="2025-09" db="UniProtKB">
        <authorList>
            <consortium name="Ensembl"/>
        </authorList>
    </citation>
    <scope>IDENTIFICATION</scope>
</reference>
<dbReference type="SUPFAM" id="SSF81321">
    <property type="entry name" value="Family A G protein-coupled receptor-like"/>
    <property type="match status" value="1"/>
</dbReference>
<dbReference type="GO" id="GO:0004930">
    <property type="term" value="F:G protein-coupled receptor activity"/>
    <property type="evidence" value="ECO:0007669"/>
    <property type="project" value="UniProtKB-KW"/>
</dbReference>
<dbReference type="PROSITE" id="PS00237">
    <property type="entry name" value="G_PROTEIN_RECEP_F1_1"/>
    <property type="match status" value="1"/>
</dbReference>
<evidence type="ECO:0000256" key="7">
    <source>
        <dbReference type="ARBA" id="ARBA00023180"/>
    </source>
</evidence>
<keyword evidence="7" id="KW-0325">Glycoprotein</keyword>
<dbReference type="PANTHER" id="PTHR24232">
    <property type="entry name" value="G-PROTEIN COUPLED RECEPTOR"/>
    <property type="match status" value="1"/>
</dbReference>
<reference evidence="12" key="1">
    <citation type="submission" date="2025-08" db="UniProtKB">
        <authorList>
            <consortium name="Ensembl"/>
        </authorList>
    </citation>
    <scope>IDENTIFICATION</scope>
</reference>
<dbReference type="InterPro" id="IPR000276">
    <property type="entry name" value="GPCR_Rhodpsn"/>
</dbReference>
<evidence type="ECO:0000256" key="1">
    <source>
        <dbReference type="ARBA" id="ARBA00004141"/>
    </source>
</evidence>
<name>S4S108_PETMA</name>
<feature type="transmembrane region" description="Helical" evidence="10">
    <location>
        <begin position="12"/>
        <end position="38"/>
    </location>
</feature>
<feature type="transmembrane region" description="Helical" evidence="10">
    <location>
        <begin position="45"/>
        <end position="63"/>
    </location>
</feature>
<dbReference type="InterPro" id="IPR017452">
    <property type="entry name" value="GPCR_Rhodpsn_7TM"/>
</dbReference>
<keyword evidence="4 9" id="KW-0297">G-protein coupled receptor</keyword>
<proteinExistence type="inferred from homology"/>
<dbReference type="GeneTree" id="ENSGT01150000286937"/>
<evidence type="ECO:0000256" key="3">
    <source>
        <dbReference type="ARBA" id="ARBA00022989"/>
    </source>
</evidence>
<comment type="similarity">
    <text evidence="9">Belongs to the G-protein coupled receptor 1 family.</text>
</comment>
<dbReference type="GO" id="GO:0035025">
    <property type="term" value="P:positive regulation of Rho protein signal transduction"/>
    <property type="evidence" value="ECO:0007669"/>
    <property type="project" value="TreeGrafter"/>
</dbReference>
<evidence type="ECO:0000256" key="6">
    <source>
        <dbReference type="ARBA" id="ARBA00023170"/>
    </source>
</evidence>
<dbReference type="PANTHER" id="PTHR24232:SF53">
    <property type="entry name" value="G-PROTEIN COUPLED RECEPTORS FAMILY 1 PROFILE DOMAIN-CONTAINING PROTEIN"/>
    <property type="match status" value="1"/>
</dbReference>
<keyword evidence="2 9" id="KW-0812">Transmembrane</keyword>
<dbReference type="Gene3D" id="1.20.1070.10">
    <property type="entry name" value="Rhodopsin 7-helix transmembrane proteins"/>
    <property type="match status" value="1"/>
</dbReference>
<dbReference type="CDD" id="cd14982">
    <property type="entry name" value="7tmA_purinoceptor-like"/>
    <property type="match status" value="1"/>
</dbReference>
<keyword evidence="5 10" id="KW-0472">Membrane</keyword>
<evidence type="ECO:0000256" key="5">
    <source>
        <dbReference type="ARBA" id="ARBA00023136"/>
    </source>
</evidence>
<evidence type="ECO:0000256" key="8">
    <source>
        <dbReference type="ARBA" id="ARBA00023224"/>
    </source>
</evidence>
<feature type="transmembrane region" description="Helical" evidence="10">
    <location>
        <begin position="186"/>
        <end position="208"/>
    </location>
</feature>
<evidence type="ECO:0000259" key="11">
    <source>
        <dbReference type="PROSITE" id="PS50262"/>
    </source>
</evidence>
<feature type="transmembrane region" description="Helical" evidence="10">
    <location>
        <begin position="229"/>
        <end position="249"/>
    </location>
</feature>
<keyword evidence="3 10" id="KW-1133">Transmembrane helix</keyword>
<feature type="transmembrane region" description="Helical" evidence="10">
    <location>
        <begin position="75"/>
        <end position="106"/>
    </location>
</feature>
<dbReference type="PROSITE" id="PS50262">
    <property type="entry name" value="G_PROTEIN_RECEP_F1_2"/>
    <property type="match status" value="1"/>
</dbReference>
<evidence type="ECO:0000313" key="12">
    <source>
        <dbReference type="Ensembl" id="ENSPMAP00000011150.1"/>
    </source>
</evidence>
<dbReference type="Pfam" id="PF00001">
    <property type="entry name" value="7tm_1"/>
    <property type="match status" value="1"/>
</dbReference>
<dbReference type="GO" id="GO:0007200">
    <property type="term" value="P:phospholipase C-activating G protein-coupled receptor signaling pathway"/>
    <property type="evidence" value="ECO:0007669"/>
    <property type="project" value="TreeGrafter"/>
</dbReference>
<feature type="transmembrane region" description="Helical" evidence="10">
    <location>
        <begin position="126"/>
        <end position="145"/>
    </location>
</feature>
<dbReference type="PRINTS" id="PR01157">
    <property type="entry name" value="P2YPURNOCPTR"/>
</dbReference>